<dbReference type="GO" id="GO:0000439">
    <property type="term" value="C:transcription factor TFIIH core complex"/>
    <property type="evidence" value="ECO:0007669"/>
    <property type="project" value="InterPro"/>
</dbReference>
<proteinExistence type="predicted"/>
<dbReference type="PANTHER" id="PTHR12856">
    <property type="entry name" value="TRANSCRIPTION INITIATION FACTOR IIH-RELATED"/>
    <property type="match status" value="1"/>
</dbReference>
<evidence type="ECO:0000259" key="1">
    <source>
        <dbReference type="PROSITE" id="PS50858"/>
    </source>
</evidence>
<dbReference type="GO" id="GO:0006289">
    <property type="term" value="P:nucleotide-excision repair"/>
    <property type="evidence" value="ECO:0007669"/>
    <property type="project" value="InterPro"/>
</dbReference>
<protein>
    <recommendedName>
        <fullName evidence="1">BSD domain-containing protein</fullName>
    </recommendedName>
</protein>
<dbReference type="SMART" id="SM00751">
    <property type="entry name" value="BSD"/>
    <property type="match status" value="1"/>
</dbReference>
<dbReference type="GO" id="GO:0006351">
    <property type="term" value="P:DNA-templated transcription"/>
    <property type="evidence" value="ECO:0007669"/>
    <property type="project" value="InterPro"/>
</dbReference>
<evidence type="ECO:0000313" key="2">
    <source>
        <dbReference type="EMBL" id="KAK6589622.1"/>
    </source>
</evidence>
<feature type="domain" description="BSD" evidence="1">
    <location>
        <begin position="256"/>
        <end position="308"/>
    </location>
</feature>
<dbReference type="EMBL" id="JAWDEY010000011">
    <property type="protein sequence ID" value="KAK6589622.1"/>
    <property type="molecule type" value="Genomic_DNA"/>
</dbReference>
<name>A0AAV9XYB2_9CRYT</name>
<comment type="caution">
    <text evidence="2">The sequence shown here is derived from an EMBL/GenBank/DDBJ whole genome shotgun (WGS) entry which is preliminary data.</text>
</comment>
<dbReference type="AlphaFoldDB" id="A0AAV9XYB2"/>
<reference evidence="2 3" key="1">
    <citation type="submission" date="2023-10" db="EMBL/GenBank/DDBJ databases">
        <title>Comparative genomics analysis reveals potential genetic determinants of host preference in Cryptosporidium xiaoi.</title>
        <authorList>
            <person name="Xiao L."/>
            <person name="Li J."/>
        </authorList>
    </citation>
    <scope>NUCLEOTIDE SEQUENCE [LARGE SCALE GENOMIC DNA]</scope>
    <source>
        <strain evidence="2 3">52996</strain>
    </source>
</reference>
<dbReference type="InterPro" id="IPR035925">
    <property type="entry name" value="BSD_dom_sf"/>
</dbReference>
<keyword evidence="3" id="KW-1185">Reference proteome</keyword>
<dbReference type="PROSITE" id="PS50858">
    <property type="entry name" value="BSD"/>
    <property type="match status" value="1"/>
</dbReference>
<dbReference type="SUPFAM" id="SSF140383">
    <property type="entry name" value="BSD domain-like"/>
    <property type="match status" value="1"/>
</dbReference>
<dbReference type="Proteomes" id="UP001311799">
    <property type="component" value="Unassembled WGS sequence"/>
</dbReference>
<dbReference type="InterPro" id="IPR027079">
    <property type="entry name" value="Tfb1/GTF2H1"/>
</dbReference>
<accession>A0AAV9XYB2</accession>
<sequence length="678" mass="79275">MVSIEDLSIEEKIENKFQNVLIKKEAGNLYITIEYLIWISNNLSTELFNSIKSLKECYLNYLETDTSYNVNNNSLYIIEQWENLYAHRRRGDKRLVGLRFAKKKENVNNNFEIEYIDVNLILNDDGDFNIFTEAITTYHSHALDRVKKKQKDLIETTSKDENVQKSNIALKEKKILTGKKIKKTNKKTIYEELNQLLKYRPELEQVYENIVLTGNISLESFIKLHKQDIMLSNIQEKGVNNSDYFLKKPPRYNLINNGNIDVTITADDLRSILEEMPLIKLKMNEYVPHRLTEEEFWNRIIHSPLFFNFLGFKDKSNNNNDTLLIGDIPKGEELLNELYLNNNNPSDDNINEKLSNYVEKDINLLINDEFDYDKKGYGTLIDNNLNICSDNCRNVNTGFFERFNFHGARILDLTTGGNYKTNKEREKEMEFQYSQNNINIGSNKNTISYNSNNLTQSLEVRPENFFLKSKFCDNNKNSISKKNENNILNIKKSNLNDNLFNNEISKKILVMSTKQVQNEQINQLNYSNKNSVMESRNATSELFLFDLISKNEENDQNNGCKNNNTCINNKEEQPIWLNQVQREHSQVIELLKFFWGLSLSQKDNEDRKKVIEALNKITHNIELLVHDNTNLSASKLSTYGQSTNKIKTLCLPILDSIKSARNFHYKLEELINYLNKNK</sequence>
<gene>
    <name evidence="2" type="ORF">RS030_137</name>
</gene>
<organism evidence="2 3">
    <name type="scientific">Cryptosporidium xiaoi</name>
    <dbReference type="NCBI Taxonomy" id="659607"/>
    <lineage>
        <taxon>Eukaryota</taxon>
        <taxon>Sar</taxon>
        <taxon>Alveolata</taxon>
        <taxon>Apicomplexa</taxon>
        <taxon>Conoidasida</taxon>
        <taxon>Coccidia</taxon>
        <taxon>Eucoccidiorida</taxon>
        <taxon>Eimeriorina</taxon>
        <taxon>Cryptosporidiidae</taxon>
        <taxon>Cryptosporidium</taxon>
    </lineage>
</organism>
<evidence type="ECO:0000313" key="3">
    <source>
        <dbReference type="Proteomes" id="UP001311799"/>
    </source>
</evidence>
<dbReference type="InterPro" id="IPR005607">
    <property type="entry name" value="BSD_dom"/>
</dbReference>